<feature type="domain" description="Organic solvent tolerance-like N-terminal" evidence="2">
    <location>
        <begin position="66"/>
        <end position="136"/>
    </location>
</feature>
<organism evidence="3 4">
    <name type="scientific">Pseudohongiella nitratireducens</name>
    <dbReference type="NCBI Taxonomy" id="1768907"/>
    <lineage>
        <taxon>Bacteria</taxon>
        <taxon>Pseudomonadati</taxon>
        <taxon>Pseudomonadota</taxon>
        <taxon>Gammaproteobacteria</taxon>
        <taxon>Pseudomonadales</taxon>
        <taxon>Pseudohongiellaceae</taxon>
        <taxon>Pseudohongiella</taxon>
    </lineage>
</organism>
<evidence type="ECO:0000313" key="3">
    <source>
        <dbReference type="EMBL" id="GFZ78587.1"/>
    </source>
</evidence>
<sequence>MSKVEFLGTNFNRHASGKVQRSLFRNLMRLLFVSQLCLPSLSVAQDESSDIFFSADGGSSLETVGTTRVTTLRGNVQIKQGAVEILGNMARVEQDAASGDLIKVTVEGEPARFSRESTEAADNITGFSNSIVYYNEPAPAEAEQTLYSVVEFIGDANFNRGRTALQCAMIKHIVETGASDSPGPCSGVFAPSDEISVESE</sequence>
<dbReference type="InterPro" id="IPR005653">
    <property type="entry name" value="OstA-like_N"/>
</dbReference>
<dbReference type="OrthoDB" id="9795964at2"/>
<dbReference type="EMBL" id="BMIY01000009">
    <property type="protein sequence ID" value="GFZ78587.1"/>
    <property type="molecule type" value="Genomic_DNA"/>
</dbReference>
<dbReference type="Proteomes" id="UP000627715">
    <property type="component" value="Unassembled WGS sequence"/>
</dbReference>
<proteinExistence type="predicted"/>
<evidence type="ECO:0000259" key="2">
    <source>
        <dbReference type="Pfam" id="PF03968"/>
    </source>
</evidence>
<reference evidence="3" key="1">
    <citation type="journal article" date="2014" name="Int. J. Syst. Evol. Microbiol.">
        <title>Complete genome sequence of Corynebacterium casei LMG S-19264T (=DSM 44701T), isolated from a smear-ripened cheese.</title>
        <authorList>
            <consortium name="US DOE Joint Genome Institute (JGI-PGF)"/>
            <person name="Walter F."/>
            <person name="Albersmeier A."/>
            <person name="Kalinowski J."/>
            <person name="Ruckert C."/>
        </authorList>
    </citation>
    <scope>NUCLEOTIDE SEQUENCE</scope>
    <source>
        <strain evidence="3">CGMCC 1.15425</strain>
    </source>
</reference>
<protein>
    <recommendedName>
        <fullName evidence="2">Organic solvent tolerance-like N-terminal domain-containing protein</fullName>
    </recommendedName>
</protein>
<evidence type="ECO:0000313" key="4">
    <source>
        <dbReference type="Proteomes" id="UP000627715"/>
    </source>
</evidence>
<feature type="region of interest" description="Disordered" evidence="1">
    <location>
        <begin position="179"/>
        <end position="200"/>
    </location>
</feature>
<gene>
    <name evidence="3" type="ORF">GCM10011403_22060</name>
</gene>
<dbReference type="Gene3D" id="2.60.450.10">
    <property type="entry name" value="Lipopolysaccharide (LPS) transport protein A like domain"/>
    <property type="match status" value="1"/>
</dbReference>
<dbReference type="RefSeq" id="WP_068810401.1">
    <property type="nucleotide sequence ID" value="NZ_BMIY01000009.1"/>
</dbReference>
<comment type="caution">
    <text evidence="3">The sequence shown here is derived from an EMBL/GenBank/DDBJ whole genome shotgun (WGS) entry which is preliminary data.</text>
</comment>
<dbReference type="AlphaFoldDB" id="A0A916QKJ1"/>
<name>A0A916QKJ1_9GAMM</name>
<accession>A0A916QKJ1</accession>
<evidence type="ECO:0000256" key="1">
    <source>
        <dbReference type="SAM" id="MobiDB-lite"/>
    </source>
</evidence>
<reference evidence="3" key="2">
    <citation type="submission" date="2020-09" db="EMBL/GenBank/DDBJ databases">
        <authorList>
            <person name="Sun Q."/>
            <person name="Zhou Y."/>
        </authorList>
    </citation>
    <scope>NUCLEOTIDE SEQUENCE</scope>
    <source>
        <strain evidence="3">CGMCC 1.15425</strain>
    </source>
</reference>
<dbReference type="Pfam" id="PF03968">
    <property type="entry name" value="LptD_N"/>
    <property type="match status" value="1"/>
</dbReference>
<keyword evidence="4" id="KW-1185">Reference proteome</keyword>